<dbReference type="RefSeq" id="WP_224122258.1">
    <property type="nucleotide sequence ID" value="NZ_JAIQZJ010000003.1"/>
</dbReference>
<organism evidence="2 3">
    <name type="scientific">Nocardioides mangrovi</name>
    <dbReference type="NCBI Taxonomy" id="2874580"/>
    <lineage>
        <taxon>Bacteria</taxon>
        <taxon>Bacillati</taxon>
        <taxon>Actinomycetota</taxon>
        <taxon>Actinomycetes</taxon>
        <taxon>Propionibacteriales</taxon>
        <taxon>Nocardioidaceae</taxon>
        <taxon>Nocardioides</taxon>
    </lineage>
</organism>
<dbReference type="EMBL" id="JAIQZJ010000003">
    <property type="protein sequence ID" value="MBZ5737881.1"/>
    <property type="molecule type" value="Genomic_DNA"/>
</dbReference>
<comment type="caution">
    <text evidence="2">The sequence shown here is derived from an EMBL/GenBank/DDBJ whole genome shotgun (WGS) entry which is preliminary data.</text>
</comment>
<name>A0ABS7UA95_9ACTN</name>
<reference evidence="2 3" key="1">
    <citation type="submission" date="2021-09" db="EMBL/GenBank/DDBJ databases">
        <title>Whole genome sequence of Nocardioides sp. GBK3QG-3.</title>
        <authorList>
            <person name="Tuo L."/>
        </authorList>
    </citation>
    <scope>NUCLEOTIDE SEQUENCE [LARGE SCALE GENOMIC DNA]</scope>
    <source>
        <strain evidence="2 3">GBK3QG-3</strain>
    </source>
</reference>
<feature type="coiled-coil region" evidence="1">
    <location>
        <begin position="183"/>
        <end position="213"/>
    </location>
</feature>
<evidence type="ECO:0000313" key="2">
    <source>
        <dbReference type="EMBL" id="MBZ5737881.1"/>
    </source>
</evidence>
<proteinExistence type="predicted"/>
<accession>A0ABS7UA95</accession>
<evidence type="ECO:0000313" key="3">
    <source>
        <dbReference type="Proteomes" id="UP000780875"/>
    </source>
</evidence>
<evidence type="ECO:0000256" key="1">
    <source>
        <dbReference type="SAM" id="Coils"/>
    </source>
</evidence>
<dbReference type="Proteomes" id="UP000780875">
    <property type="component" value="Unassembled WGS sequence"/>
</dbReference>
<sequence length="215" mass="23642">MAKRKAYLHIGPTQSGGDFLDSALAEHAPALEDAGLRHPAISAEEMFRAAIEIRRDHRAWGYERREVEGVWAGICRRAWKGKKNVVFSQDLLAGCTGAQVDLLLDGLHGFQVHVVVTGTEVPVAWAPVVKPERLHVIEVPDTDAEQAVWLAFGEIAGFDASALPLSPAWSAPRPEPTDVLAEVARLRAHNRVLEEQNAKLTRKKDKLKRKLAEAG</sequence>
<gene>
    <name evidence="2" type="ORF">K8U61_06895</name>
</gene>
<keyword evidence="1" id="KW-0175">Coiled coil</keyword>
<keyword evidence="3" id="KW-1185">Reference proteome</keyword>
<protein>
    <submittedName>
        <fullName evidence="2">Uncharacterized protein</fullName>
    </submittedName>
</protein>